<name>A0AAD6ZC45_9AGAR</name>
<evidence type="ECO:0000313" key="3">
    <source>
        <dbReference type="Proteomes" id="UP001218218"/>
    </source>
</evidence>
<dbReference type="Proteomes" id="UP001218218">
    <property type="component" value="Unassembled WGS sequence"/>
</dbReference>
<organism evidence="2 3">
    <name type="scientific">Mycena albidolilacea</name>
    <dbReference type="NCBI Taxonomy" id="1033008"/>
    <lineage>
        <taxon>Eukaryota</taxon>
        <taxon>Fungi</taxon>
        <taxon>Dikarya</taxon>
        <taxon>Basidiomycota</taxon>
        <taxon>Agaricomycotina</taxon>
        <taxon>Agaricomycetes</taxon>
        <taxon>Agaricomycetidae</taxon>
        <taxon>Agaricales</taxon>
        <taxon>Marasmiineae</taxon>
        <taxon>Mycenaceae</taxon>
        <taxon>Mycena</taxon>
    </lineage>
</organism>
<sequence length="199" mass="22536">MAAERVLGERVGQRGGKREGRGWKGRKRDSVKAYYIDSILIYAELCLLQGLSEWEVFEDFGISKYTHQFRRVLKASEFTKDLLQRSKMLAQSAKTFPQSPNTSERNVHVGDPTKEDGKKIRSRRGSGQPRTCYTRSHRALTNFVTSSDGVQIRRLVKQARRLPNWVPPKSNFAGLGLTQSFKTSFDASANYTAACELLT</sequence>
<feature type="region of interest" description="Disordered" evidence="1">
    <location>
        <begin position="92"/>
        <end position="132"/>
    </location>
</feature>
<feature type="compositionally biased region" description="Basic and acidic residues" evidence="1">
    <location>
        <begin position="1"/>
        <end position="22"/>
    </location>
</feature>
<accession>A0AAD6ZC45</accession>
<gene>
    <name evidence="2" type="ORF">DFH08DRAFT_820518</name>
</gene>
<feature type="region of interest" description="Disordered" evidence="1">
    <location>
        <begin position="1"/>
        <end position="24"/>
    </location>
</feature>
<dbReference type="AlphaFoldDB" id="A0AAD6ZC45"/>
<keyword evidence="3" id="KW-1185">Reference proteome</keyword>
<feature type="compositionally biased region" description="Basic and acidic residues" evidence="1">
    <location>
        <begin position="105"/>
        <end position="119"/>
    </location>
</feature>
<dbReference type="EMBL" id="JARIHO010000061">
    <property type="protein sequence ID" value="KAJ7315598.1"/>
    <property type="molecule type" value="Genomic_DNA"/>
</dbReference>
<feature type="compositionally biased region" description="Polar residues" evidence="1">
    <location>
        <begin position="92"/>
        <end position="104"/>
    </location>
</feature>
<protein>
    <submittedName>
        <fullName evidence="2">Uncharacterized protein</fullName>
    </submittedName>
</protein>
<comment type="caution">
    <text evidence="2">The sequence shown here is derived from an EMBL/GenBank/DDBJ whole genome shotgun (WGS) entry which is preliminary data.</text>
</comment>
<evidence type="ECO:0000313" key="2">
    <source>
        <dbReference type="EMBL" id="KAJ7315598.1"/>
    </source>
</evidence>
<proteinExistence type="predicted"/>
<reference evidence="2" key="1">
    <citation type="submission" date="2023-03" db="EMBL/GenBank/DDBJ databases">
        <title>Massive genome expansion in bonnet fungi (Mycena s.s.) driven by repeated elements and novel gene families across ecological guilds.</title>
        <authorList>
            <consortium name="Lawrence Berkeley National Laboratory"/>
            <person name="Harder C.B."/>
            <person name="Miyauchi S."/>
            <person name="Viragh M."/>
            <person name="Kuo A."/>
            <person name="Thoen E."/>
            <person name="Andreopoulos B."/>
            <person name="Lu D."/>
            <person name="Skrede I."/>
            <person name="Drula E."/>
            <person name="Henrissat B."/>
            <person name="Morin E."/>
            <person name="Kohler A."/>
            <person name="Barry K."/>
            <person name="LaButti K."/>
            <person name="Morin E."/>
            <person name="Salamov A."/>
            <person name="Lipzen A."/>
            <person name="Mereny Z."/>
            <person name="Hegedus B."/>
            <person name="Baldrian P."/>
            <person name="Stursova M."/>
            <person name="Weitz H."/>
            <person name="Taylor A."/>
            <person name="Grigoriev I.V."/>
            <person name="Nagy L.G."/>
            <person name="Martin F."/>
            <person name="Kauserud H."/>
        </authorList>
    </citation>
    <scope>NUCLEOTIDE SEQUENCE</scope>
    <source>
        <strain evidence="2">CBHHK002</strain>
    </source>
</reference>
<evidence type="ECO:0000256" key="1">
    <source>
        <dbReference type="SAM" id="MobiDB-lite"/>
    </source>
</evidence>